<dbReference type="Proteomes" id="UP000290189">
    <property type="component" value="Unassembled WGS sequence"/>
</dbReference>
<dbReference type="GO" id="GO:0006511">
    <property type="term" value="P:ubiquitin-dependent protein catabolic process"/>
    <property type="evidence" value="ECO:0007669"/>
    <property type="project" value="TreeGrafter"/>
</dbReference>
<keyword evidence="5" id="KW-1185">Reference proteome</keyword>
<evidence type="ECO:0000256" key="1">
    <source>
        <dbReference type="SAM" id="Phobius"/>
    </source>
</evidence>
<dbReference type="Gene3D" id="3.10.20.90">
    <property type="entry name" value="Phosphatidylinositol 3-kinase Catalytic Subunit, Chain A, domain 1"/>
    <property type="match status" value="1"/>
</dbReference>
<dbReference type="Proteomes" id="UP000039324">
    <property type="component" value="Unassembled WGS sequence"/>
</dbReference>
<evidence type="ECO:0000313" key="4">
    <source>
        <dbReference type="EMBL" id="SPR00835.1"/>
    </source>
</evidence>
<protein>
    <recommendedName>
        <fullName evidence="2">Ubiquitin-like domain-containing protein</fullName>
    </recommendedName>
</protein>
<geneLocation type="mitochondrion" evidence="4"/>
<dbReference type="InterPro" id="IPR000626">
    <property type="entry name" value="Ubiquitin-like_dom"/>
</dbReference>
<sequence length="240" mass="26207">MGDSMGGTATIRVKVRSVTGQTLTIDKVEPGWDVAQLKAAIQDQESIPADLQRLIHAGRELADQESLRDAGIAADDVVVHLVVRQARQVSDETGVSSPPEVVVVNAGAQDFPGFISDEGQAVMQGARTVRIFAIIDCVFLLIFSLTIPILLVAMALPVAGYLGSTYYRANLLIVYQVYLLLNAALRVYLDVLAYKDAMFVTFNTIGAVMEIIIFVMVNRVQRQMRRISPTEIVAIRALES</sequence>
<keyword evidence="1" id="KW-0472">Membrane</keyword>
<dbReference type="GO" id="GO:0031593">
    <property type="term" value="F:polyubiquitin modification-dependent protein binding"/>
    <property type="evidence" value="ECO:0007669"/>
    <property type="project" value="TreeGrafter"/>
</dbReference>
<dbReference type="STRING" id="37360.A0A0G4IUC9"/>
<feature type="domain" description="Ubiquitin-like" evidence="2">
    <location>
        <begin position="11"/>
        <end position="78"/>
    </location>
</feature>
<dbReference type="EMBL" id="CDSF01000086">
    <property type="protein sequence ID" value="CEO98696.1"/>
    <property type="molecule type" value="Genomic_DNA"/>
</dbReference>
<evidence type="ECO:0000313" key="6">
    <source>
        <dbReference type="Proteomes" id="UP000290189"/>
    </source>
</evidence>
<reference evidence="3 5" key="1">
    <citation type="submission" date="2015-02" db="EMBL/GenBank/DDBJ databases">
        <authorList>
            <person name="Chooi Y.-H."/>
        </authorList>
    </citation>
    <scope>NUCLEOTIDE SEQUENCE [LARGE SCALE GENOMIC DNA]</scope>
    <source>
        <strain evidence="3">E3</strain>
    </source>
</reference>
<dbReference type="AlphaFoldDB" id="A0A0G4IUC9"/>
<dbReference type="SMART" id="SM00213">
    <property type="entry name" value="UBQ"/>
    <property type="match status" value="1"/>
</dbReference>
<feature type="transmembrane region" description="Helical" evidence="1">
    <location>
        <begin position="131"/>
        <end position="153"/>
    </location>
</feature>
<accession>A0A0G4IUC9</accession>
<dbReference type="GO" id="GO:0005829">
    <property type="term" value="C:cytosol"/>
    <property type="evidence" value="ECO:0007669"/>
    <property type="project" value="TreeGrafter"/>
</dbReference>
<keyword evidence="1" id="KW-1133">Transmembrane helix</keyword>
<dbReference type="PANTHER" id="PTHR10677">
    <property type="entry name" value="UBIQUILIN"/>
    <property type="match status" value="1"/>
</dbReference>
<dbReference type="PROSITE" id="PS50053">
    <property type="entry name" value="UBIQUITIN_2"/>
    <property type="match status" value="1"/>
</dbReference>
<name>A0A0G4IUC9_PLABS</name>
<feature type="transmembrane region" description="Helical" evidence="1">
    <location>
        <begin position="165"/>
        <end position="185"/>
    </location>
</feature>
<dbReference type="EMBL" id="OVEO01000015">
    <property type="protein sequence ID" value="SPR00835.1"/>
    <property type="molecule type" value="Genomic_DNA"/>
</dbReference>
<feature type="transmembrane region" description="Helical" evidence="1">
    <location>
        <begin position="197"/>
        <end position="217"/>
    </location>
</feature>
<proteinExistence type="predicted"/>
<dbReference type="InterPro" id="IPR029071">
    <property type="entry name" value="Ubiquitin-like_domsf"/>
</dbReference>
<keyword evidence="1" id="KW-0812">Transmembrane</keyword>
<dbReference type="PANTHER" id="PTHR10677:SF3">
    <property type="entry name" value="FI07626P-RELATED"/>
    <property type="match status" value="1"/>
</dbReference>
<evidence type="ECO:0000313" key="3">
    <source>
        <dbReference type="EMBL" id="CEO98696.1"/>
    </source>
</evidence>
<dbReference type="Pfam" id="PF00240">
    <property type="entry name" value="ubiquitin"/>
    <property type="match status" value="1"/>
</dbReference>
<dbReference type="InterPro" id="IPR015496">
    <property type="entry name" value="Ubiquilin"/>
</dbReference>
<keyword evidence="4" id="KW-0496">Mitochondrion</keyword>
<dbReference type="SUPFAM" id="SSF54236">
    <property type="entry name" value="Ubiquitin-like"/>
    <property type="match status" value="1"/>
</dbReference>
<reference evidence="4 6" key="2">
    <citation type="submission" date="2018-03" db="EMBL/GenBank/DDBJ databases">
        <authorList>
            <person name="Fogelqvist J."/>
        </authorList>
    </citation>
    <scope>NUCLEOTIDE SEQUENCE [LARGE SCALE GENOMIC DNA]</scope>
</reference>
<evidence type="ECO:0000313" key="5">
    <source>
        <dbReference type="Proteomes" id="UP000039324"/>
    </source>
</evidence>
<evidence type="ECO:0000259" key="2">
    <source>
        <dbReference type="PROSITE" id="PS50053"/>
    </source>
</evidence>
<dbReference type="OrthoDB" id="419317at2759"/>
<dbReference type="OMA" id="ILMIFIE"/>
<organism evidence="3 5">
    <name type="scientific">Plasmodiophora brassicae</name>
    <name type="common">Clubroot disease agent</name>
    <dbReference type="NCBI Taxonomy" id="37360"/>
    <lineage>
        <taxon>Eukaryota</taxon>
        <taxon>Sar</taxon>
        <taxon>Rhizaria</taxon>
        <taxon>Endomyxa</taxon>
        <taxon>Phytomyxea</taxon>
        <taxon>Plasmodiophorida</taxon>
        <taxon>Plasmodiophoridae</taxon>
        <taxon>Plasmodiophora</taxon>
    </lineage>
</organism>
<gene>
    <name evidence="3" type="ORF">PBRA_006810</name>
    <name evidence="4" type="ORF">PLBR_LOCUS8050</name>
</gene>